<organism evidence="2 3">
    <name type="scientific">Actinotignum urinale</name>
    <dbReference type="NCBI Taxonomy" id="190146"/>
    <lineage>
        <taxon>Bacteria</taxon>
        <taxon>Bacillati</taxon>
        <taxon>Actinomycetota</taxon>
        <taxon>Actinomycetes</taxon>
        <taxon>Actinomycetales</taxon>
        <taxon>Actinomycetaceae</taxon>
        <taxon>Actinotignum</taxon>
    </lineage>
</organism>
<dbReference type="SMART" id="SM00849">
    <property type="entry name" value="Lactamase_B"/>
    <property type="match status" value="1"/>
</dbReference>
<dbReference type="Gene3D" id="3.60.15.10">
    <property type="entry name" value="Ribonuclease Z/Hydroxyacylglutathione hydrolase-like"/>
    <property type="match status" value="1"/>
</dbReference>
<comment type="caution">
    <text evidence="2">The sequence shown here is derived from an EMBL/GenBank/DDBJ whole genome shotgun (WGS) entry which is preliminary data.</text>
</comment>
<dbReference type="RefSeq" id="WP_320756623.1">
    <property type="nucleotide sequence ID" value="NZ_CP171105.1"/>
</dbReference>
<dbReference type="InterPro" id="IPR001279">
    <property type="entry name" value="Metallo-B-lactamas"/>
</dbReference>
<dbReference type="GO" id="GO:0042781">
    <property type="term" value="F:3'-tRNA processing endoribonuclease activity"/>
    <property type="evidence" value="ECO:0007669"/>
    <property type="project" value="TreeGrafter"/>
</dbReference>
<name>A0AAW9HW33_9ACTO</name>
<sequence length="265" mass="28683">MRLTIIGCSGSMAGPASPASAYLIQANGVDEQGHPREYSVIMDFGSGAMGYLLRYVDPAIIDAIMISHFHIDHCGDIIGMQVYRKWLPAGPLPQIPLYTPGDGQERMRQLDGGEDDSNFTDVYDFVTVMPGDSFDIGPIHVEAFEARHTIDALCYRITAPSENDPEKTVTLTFSGDTDTCQGLLDASIGADVLLCEAAYEDGRDTVRGVHLTGSRAGKLAKDAGVSSLFLTHLPPWTDPHRVKKAASEEYDGPIFVVKAGDAYKI</sequence>
<dbReference type="Pfam" id="PF12706">
    <property type="entry name" value="Lactamase_B_2"/>
    <property type="match status" value="1"/>
</dbReference>
<dbReference type="PANTHER" id="PTHR46018">
    <property type="entry name" value="ZINC PHOSPHODIESTERASE ELAC PROTEIN 1"/>
    <property type="match status" value="1"/>
</dbReference>
<dbReference type="Proteomes" id="UP001281731">
    <property type="component" value="Unassembled WGS sequence"/>
</dbReference>
<dbReference type="AlphaFoldDB" id="A0AAW9HW33"/>
<dbReference type="CDD" id="cd07716">
    <property type="entry name" value="RNaseZ_short-form-like_MBL-fold"/>
    <property type="match status" value="1"/>
</dbReference>
<dbReference type="SUPFAM" id="SSF56281">
    <property type="entry name" value="Metallo-hydrolase/oxidoreductase"/>
    <property type="match status" value="1"/>
</dbReference>
<gene>
    <name evidence="2" type="ORF">R6G80_06050</name>
</gene>
<reference evidence="2" key="1">
    <citation type="submission" date="2023-10" db="EMBL/GenBank/DDBJ databases">
        <title>Whole Genome based description of the genera Actinobaculum and Actinotignum reveals a complex phylogenetic relationship within the species included in the genus Actinotignum.</title>
        <authorList>
            <person name="Jensen C.S."/>
            <person name="Dargis R."/>
            <person name="Kemp M."/>
            <person name="Christensen J.J."/>
        </authorList>
    </citation>
    <scope>NUCLEOTIDE SEQUENCE</scope>
    <source>
        <strain evidence="2">SLA_B511</strain>
    </source>
</reference>
<dbReference type="InterPro" id="IPR036866">
    <property type="entry name" value="RibonucZ/Hydroxyglut_hydro"/>
</dbReference>
<protein>
    <submittedName>
        <fullName evidence="2">MBL fold metallo-hydrolase</fullName>
    </submittedName>
</protein>
<accession>A0AAW9HW33</accession>
<dbReference type="EMBL" id="JAWNGC010000007">
    <property type="protein sequence ID" value="MDY5155288.1"/>
    <property type="molecule type" value="Genomic_DNA"/>
</dbReference>
<evidence type="ECO:0000313" key="3">
    <source>
        <dbReference type="Proteomes" id="UP001281731"/>
    </source>
</evidence>
<feature type="domain" description="Metallo-beta-lactamase" evidence="1">
    <location>
        <begin position="18"/>
        <end position="214"/>
    </location>
</feature>
<evidence type="ECO:0000313" key="2">
    <source>
        <dbReference type="EMBL" id="MDY5155288.1"/>
    </source>
</evidence>
<dbReference type="PANTHER" id="PTHR46018:SF4">
    <property type="entry name" value="METALLO-HYDROLASE YHFI-RELATED"/>
    <property type="match status" value="1"/>
</dbReference>
<proteinExistence type="predicted"/>
<evidence type="ECO:0000259" key="1">
    <source>
        <dbReference type="SMART" id="SM00849"/>
    </source>
</evidence>